<dbReference type="EMBL" id="JBHSMI010000052">
    <property type="protein sequence ID" value="MFC5405950.1"/>
    <property type="molecule type" value="Genomic_DNA"/>
</dbReference>
<dbReference type="Gene3D" id="2.60.120.10">
    <property type="entry name" value="Jelly Rolls"/>
    <property type="match status" value="1"/>
</dbReference>
<name>A0ABW0I052_9BACL</name>
<feature type="domain" description="Cupin type-2" evidence="1">
    <location>
        <begin position="29"/>
        <end position="85"/>
    </location>
</feature>
<evidence type="ECO:0000313" key="2">
    <source>
        <dbReference type="EMBL" id="MFC5405950.1"/>
    </source>
</evidence>
<evidence type="ECO:0000313" key="3">
    <source>
        <dbReference type="Proteomes" id="UP001596113"/>
    </source>
</evidence>
<evidence type="ECO:0000259" key="1">
    <source>
        <dbReference type="Pfam" id="PF07883"/>
    </source>
</evidence>
<protein>
    <submittedName>
        <fullName evidence="2">Cupin domain-containing protein</fullName>
    </submittedName>
</protein>
<gene>
    <name evidence="2" type="ORF">ACFPOF_24680</name>
</gene>
<dbReference type="InterPro" id="IPR052535">
    <property type="entry name" value="Bacilysin_H2HPP_isomerase"/>
</dbReference>
<dbReference type="InterPro" id="IPR013096">
    <property type="entry name" value="Cupin_2"/>
</dbReference>
<organism evidence="2 3">
    <name type="scientific">Cohnella soli</name>
    <dbReference type="NCBI Taxonomy" id="425005"/>
    <lineage>
        <taxon>Bacteria</taxon>
        <taxon>Bacillati</taxon>
        <taxon>Bacillota</taxon>
        <taxon>Bacilli</taxon>
        <taxon>Bacillales</taxon>
        <taxon>Paenibacillaceae</taxon>
        <taxon>Cohnella</taxon>
    </lineage>
</organism>
<accession>A0ABW0I052</accession>
<keyword evidence="3" id="KW-1185">Reference proteome</keyword>
<dbReference type="Pfam" id="PF07883">
    <property type="entry name" value="Cupin_2"/>
    <property type="match status" value="1"/>
</dbReference>
<dbReference type="PIRSF" id="PIRSF029883">
    <property type="entry name" value="KdgF"/>
    <property type="match status" value="1"/>
</dbReference>
<reference evidence="3" key="1">
    <citation type="journal article" date="2019" name="Int. J. Syst. Evol. Microbiol.">
        <title>The Global Catalogue of Microorganisms (GCM) 10K type strain sequencing project: providing services to taxonomists for standard genome sequencing and annotation.</title>
        <authorList>
            <consortium name="The Broad Institute Genomics Platform"/>
            <consortium name="The Broad Institute Genome Sequencing Center for Infectious Disease"/>
            <person name="Wu L."/>
            <person name="Ma J."/>
        </authorList>
    </citation>
    <scope>NUCLEOTIDE SEQUENCE [LARGE SCALE GENOMIC DNA]</scope>
    <source>
        <strain evidence="3">CGMCC 1.18575</strain>
    </source>
</reference>
<dbReference type="PANTHER" id="PTHR40112">
    <property type="entry name" value="H2HPP ISOMERASE"/>
    <property type="match status" value="1"/>
</dbReference>
<proteinExistence type="predicted"/>
<dbReference type="InterPro" id="IPR014710">
    <property type="entry name" value="RmlC-like_jellyroll"/>
</dbReference>
<comment type="caution">
    <text evidence="2">The sequence shown here is derived from an EMBL/GenBank/DDBJ whole genome shotgun (WGS) entry which is preliminary data.</text>
</comment>
<dbReference type="RefSeq" id="WP_378137695.1">
    <property type="nucleotide sequence ID" value="NZ_JBHSMI010000052.1"/>
</dbReference>
<dbReference type="InterPro" id="IPR011051">
    <property type="entry name" value="RmlC_Cupin_sf"/>
</dbReference>
<dbReference type="InterPro" id="IPR025499">
    <property type="entry name" value="KdgF"/>
</dbReference>
<sequence>MSYAGEWQQISPEIRRKILPPGESMMSMLIEFKQGGFGPEHAHPHEQLGFVVKGKIQMLIDGVEVVASEGDQVCVPGNARHSVLALENSLVLETFTPLREDLLATLQAPTETEMRK</sequence>
<dbReference type="Proteomes" id="UP001596113">
    <property type="component" value="Unassembled WGS sequence"/>
</dbReference>
<dbReference type="SUPFAM" id="SSF51182">
    <property type="entry name" value="RmlC-like cupins"/>
    <property type="match status" value="1"/>
</dbReference>
<dbReference type="CDD" id="cd02238">
    <property type="entry name" value="cupin_KdgF"/>
    <property type="match status" value="1"/>
</dbReference>
<dbReference type="PANTHER" id="PTHR40112:SF1">
    <property type="entry name" value="H2HPP ISOMERASE"/>
    <property type="match status" value="1"/>
</dbReference>